<reference evidence="8" key="1">
    <citation type="submission" date="2020-05" db="EMBL/GenBank/DDBJ databases">
        <title>Identification of trans-AT polyketide cluster in two marine bacteria, producers of a novel glutaramide-containing polyketide sesbanimide D and analogs.</title>
        <authorList>
            <person name="Kacar D."/>
            <person name="Rodriguez P."/>
            <person name="Canedo L."/>
            <person name="Gonzalez E."/>
            <person name="Galan B."/>
            <person name="De La Calle F."/>
            <person name="Garcia J.L."/>
        </authorList>
    </citation>
    <scope>NUCLEOTIDE SEQUENCE</scope>
    <source>
        <strain evidence="8">PHM038</strain>
    </source>
</reference>
<evidence type="ECO:0000256" key="4">
    <source>
        <dbReference type="ARBA" id="ARBA00023125"/>
    </source>
</evidence>
<dbReference type="NCBIfam" id="TIGR02937">
    <property type="entry name" value="sigma70-ECF"/>
    <property type="match status" value="1"/>
</dbReference>
<name>A0A926S6N2_9HYPH</name>
<dbReference type="Pfam" id="PF04545">
    <property type="entry name" value="Sigma70_r4"/>
    <property type="match status" value="1"/>
</dbReference>
<dbReference type="RefSeq" id="WP_190292140.1">
    <property type="nucleotide sequence ID" value="NZ_JABFCZ010000014.1"/>
</dbReference>
<feature type="domain" description="RNA polymerase sigma-70 region 4" evidence="7">
    <location>
        <begin position="131"/>
        <end position="180"/>
    </location>
</feature>
<dbReference type="PANTHER" id="PTHR43133">
    <property type="entry name" value="RNA POLYMERASE ECF-TYPE SIGMA FACTO"/>
    <property type="match status" value="1"/>
</dbReference>
<feature type="domain" description="RNA polymerase sigma-70 region 2" evidence="6">
    <location>
        <begin position="28"/>
        <end position="95"/>
    </location>
</feature>
<comment type="similarity">
    <text evidence="1">Belongs to the sigma-70 factor family. ECF subfamily.</text>
</comment>
<dbReference type="SUPFAM" id="SSF88659">
    <property type="entry name" value="Sigma3 and sigma4 domains of RNA polymerase sigma factors"/>
    <property type="match status" value="1"/>
</dbReference>
<evidence type="ECO:0000259" key="7">
    <source>
        <dbReference type="Pfam" id="PF04545"/>
    </source>
</evidence>
<keyword evidence="2" id="KW-0805">Transcription regulation</keyword>
<keyword evidence="3" id="KW-0731">Sigma factor</keyword>
<protein>
    <submittedName>
        <fullName evidence="8">Sigma-70 family RNA polymerase sigma factor</fullName>
    </submittedName>
</protein>
<dbReference type="EMBL" id="JABFCZ010000014">
    <property type="protein sequence ID" value="MBD1547390.1"/>
    <property type="molecule type" value="Genomic_DNA"/>
</dbReference>
<dbReference type="InterPro" id="IPR039425">
    <property type="entry name" value="RNA_pol_sigma-70-like"/>
</dbReference>
<dbReference type="Gene3D" id="1.10.10.10">
    <property type="entry name" value="Winged helix-like DNA-binding domain superfamily/Winged helix DNA-binding domain"/>
    <property type="match status" value="1"/>
</dbReference>
<dbReference type="SUPFAM" id="SSF88946">
    <property type="entry name" value="Sigma2 domain of RNA polymerase sigma factors"/>
    <property type="match status" value="1"/>
</dbReference>
<comment type="caution">
    <text evidence="8">The sequence shown here is derived from an EMBL/GenBank/DDBJ whole genome shotgun (WGS) entry which is preliminary data.</text>
</comment>
<dbReference type="GO" id="GO:0006352">
    <property type="term" value="P:DNA-templated transcription initiation"/>
    <property type="evidence" value="ECO:0007669"/>
    <property type="project" value="InterPro"/>
</dbReference>
<evidence type="ECO:0000313" key="9">
    <source>
        <dbReference type="Proteomes" id="UP000598467"/>
    </source>
</evidence>
<sequence length="185" mass="21145">MQQSDAKADLEHLLSRISKGDRAAFQALYSATSAKLFGIVLRILKERDSASEVLQETYLKIWRNADRYEAASGRPVTWMAAIARNTAIDALRQRRERTLDASEDGDDPLERIADERYARVDPVHRETLRGCLGELEEALRGCVVQAYCDGYSCEELARAYDMPQATIKTWLRRGLMRLKECMDRE</sequence>
<keyword evidence="5" id="KW-0804">Transcription</keyword>
<evidence type="ECO:0000259" key="6">
    <source>
        <dbReference type="Pfam" id="PF04542"/>
    </source>
</evidence>
<dbReference type="GO" id="GO:0003677">
    <property type="term" value="F:DNA binding"/>
    <property type="evidence" value="ECO:0007669"/>
    <property type="project" value="UniProtKB-KW"/>
</dbReference>
<dbReference type="InterPro" id="IPR014284">
    <property type="entry name" value="RNA_pol_sigma-70_dom"/>
</dbReference>
<organism evidence="8 9">
    <name type="scientific">Roseibium aggregatum</name>
    <dbReference type="NCBI Taxonomy" id="187304"/>
    <lineage>
        <taxon>Bacteria</taxon>
        <taxon>Pseudomonadati</taxon>
        <taxon>Pseudomonadota</taxon>
        <taxon>Alphaproteobacteria</taxon>
        <taxon>Hyphomicrobiales</taxon>
        <taxon>Stappiaceae</taxon>
        <taxon>Roseibium</taxon>
    </lineage>
</organism>
<dbReference type="Gene3D" id="1.10.1740.10">
    <property type="match status" value="1"/>
</dbReference>
<dbReference type="AlphaFoldDB" id="A0A926S6N2"/>
<dbReference type="InterPro" id="IPR036388">
    <property type="entry name" value="WH-like_DNA-bd_sf"/>
</dbReference>
<evidence type="ECO:0000313" key="8">
    <source>
        <dbReference type="EMBL" id="MBD1547390.1"/>
    </source>
</evidence>
<dbReference type="Pfam" id="PF04542">
    <property type="entry name" value="Sigma70_r2"/>
    <property type="match status" value="1"/>
</dbReference>
<dbReference type="InterPro" id="IPR007630">
    <property type="entry name" value="RNA_pol_sigma70_r4"/>
</dbReference>
<evidence type="ECO:0000256" key="1">
    <source>
        <dbReference type="ARBA" id="ARBA00010641"/>
    </source>
</evidence>
<evidence type="ECO:0000256" key="3">
    <source>
        <dbReference type="ARBA" id="ARBA00023082"/>
    </source>
</evidence>
<dbReference type="Proteomes" id="UP000598467">
    <property type="component" value="Unassembled WGS sequence"/>
</dbReference>
<dbReference type="GO" id="GO:0016987">
    <property type="term" value="F:sigma factor activity"/>
    <property type="evidence" value="ECO:0007669"/>
    <property type="project" value="UniProtKB-KW"/>
</dbReference>
<evidence type="ECO:0000256" key="5">
    <source>
        <dbReference type="ARBA" id="ARBA00023163"/>
    </source>
</evidence>
<dbReference type="InterPro" id="IPR013324">
    <property type="entry name" value="RNA_pol_sigma_r3/r4-like"/>
</dbReference>
<keyword evidence="4" id="KW-0238">DNA-binding</keyword>
<dbReference type="InterPro" id="IPR007627">
    <property type="entry name" value="RNA_pol_sigma70_r2"/>
</dbReference>
<accession>A0A926S6N2</accession>
<gene>
    <name evidence="8" type="ORF">HK439_14070</name>
</gene>
<evidence type="ECO:0000256" key="2">
    <source>
        <dbReference type="ARBA" id="ARBA00023015"/>
    </source>
</evidence>
<dbReference type="InterPro" id="IPR013325">
    <property type="entry name" value="RNA_pol_sigma_r2"/>
</dbReference>
<proteinExistence type="inferred from homology"/>
<dbReference type="PANTHER" id="PTHR43133:SF62">
    <property type="entry name" value="RNA POLYMERASE SIGMA FACTOR SIGZ"/>
    <property type="match status" value="1"/>
</dbReference>